<dbReference type="GO" id="GO:0004497">
    <property type="term" value="F:monooxygenase activity"/>
    <property type="evidence" value="ECO:0007669"/>
    <property type="project" value="TreeGrafter"/>
</dbReference>
<gene>
    <name evidence="4 5 6" type="primary">LOC110981801</name>
</gene>
<dbReference type="PANTHER" id="PTHR43539:SF23">
    <property type="entry name" value="FAD-DEPENDENT OXIDOREDUCTASE DOMAIN-CONTAINING PROTEIN 2"/>
    <property type="match status" value="1"/>
</dbReference>
<evidence type="ECO:0000256" key="1">
    <source>
        <dbReference type="ARBA" id="ARBA00023002"/>
    </source>
</evidence>
<dbReference type="GO" id="GO:0050660">
    <property type="term" value="F:flavin adenine dinucleotide binding"/>
    <property type="evidence" value="ECO:0007669"/>
    <property type="project" value="TreeGrafter"/>
</dbReference>
<keyword evidence="1" id="KW-0560">Oxidoreductase</keyword>
<feature type="chain" id="PRO_5044665624" evidence="2">
    <location>
        <begin position="23"/>
        <end position="647"/>
    </location>
</feature>
<dbReference type="Gene3D" id="3.50.50.60">
    <property type="entry name" value="FAD/NAD(P)-binding domain"/>
    <property type="match status" value="2"/>
</dbReference>
<dbReference type="OMA" id="KGQAYQC"/>
<feature type="signal peptide" evidence="2">
    <location>
        <begin position="1"/>
        <end position="22"/>
    </location>
</feature>
<reference evidence="4 5" key="1">
    <citation type="submission" date="2025-04" db="UniProtKB">
        <authorList>
            <consortium name="RefSeq"/>
        </authorList>
    </citation>
    <scope>IDENTIFICATION</scope>
</reference>
<evidence type="ECO:0000313" key="3">
    <source>
        <dbReference type="Proteomes" id="UP000694845"/>
    </source>
</evidence>
<protein>
    <submittedName>
        <fullName evidence="4 5">FAD-dependent oxidoreductase domain-containing protein 2-like</fullName>
    </submittedName>
</protein>
<dbReference type="Pfam" id="PF13738">
    <property type="entry name" value="Pyr_redox_3"/>
    <property type="match status" value="1"/>
</dbReference>
<organism evidence="3 4">
    <name type="scientific">Acanthaster planci</name>
    <name type="common">Crown-of-thorns starfish</name>
    <dbReference type="NCBI Taxonomy" id="133434"/>
    <lineage>
        <taxon>Eukaryota</taxon>
        <taxon>Metazoa</taxon>
        <taxon>Echinodermata</taxon>
        <taxon>Eleutherozoa</taxon>
        <taxon>Asterozoa</taxon>
        <taxon>Asteroidea</taxon>
        <taxon>Valvatacea</taxon>
        <taxon>Valvatida</taxon>
        <taxon>Acanthasteridae</taxon>
        <taxon>Acanthaster</taxon>
    </lineage>
</organism>
<dbReference type="RefSeq" id="XP_022095421.1">
    <property type="nucleotide sequence ID" value="XM_022239729.1"/>
</dbReference>
<dbReference type="GO" id="GO:0036503">
    <property type="term" value="P:ERAD pathway"/>
    <property type="evidence" value="ECO:0007669"/>
    <property type="project" value="TreeGrafter"/>
</dbReference>
<dbReference type="FunFam" id="3.50.50.60:FF:000300">
    <property type="entry name" value="FAD-dependent oxidoreductase domain-containing 2"/>
    <property type="match status" value="1"/>
</dbReference>
<dbReference type="InterPro" id="IPR050982">
    <property type="entry name" value="Auxin_biosynth/cation_transpt"/>
</dbReference>
<dbReference type="KEGG" id="aplc:110981801"/>
<evidence type="ECO:0000313" key="6">
    <source>
        <dbReference type="RefSeq" id="XP_022095423.1"/>
    </source>
</evidence>
<keyword evidence="3" id="KW-1185">Reference proteome</keyword>
<dbReference type="Proteomes" id="UP000694845">
    <property type="component" value="Unplaced"/>
</dbReference>
<dbReference type="GeneID" id="110981801"/>
<dbReference type="OrthoDB" id="66881at2759"/>
<dbReference type="RefSeq" id="XP_022095423.1">
    <property type="nucleotide sequence ID" value="XM_022239731.1"/>
</dbReference>
<evidence type="ECO:0000313" key="4">
    <source>
        <dbReference type="RefSeq" id="XP_022095421.1"/>
    </source>
</evidence>
<dbReference type="PANTHER" id="PTHR43539">
    <property type="entry name" value="FLAVIN-BINDING MONOOXYGENASE-LIKE PROTEIN (AFU_ORTHOLOGUE AFUA_4G09220)"/>
    <property type="match status" value="1"/>
</dbReference>
<dbReference type="AlphaFoldDB" id="A0A8B7YVT5"/>
<evidence type="ECO:0000256" key="2">
    <source>
        <dbReference type="SAM" id="SignalP"/>
    </source>
</evidence>
<dbReference type="InterPro" id="IPR036188">
    <property type="entry name" value="FAD/NAD-bd_sf"/>
</dbReference>
<dbReference type="RefSeq" id="XP_022095422.1">
    <property type="nucleotide sequence ID" value="XM_022239730.1"/>
</dbReference>
<accession>A0A8B7YVT5</accession>
<evidence type="ECO:0000313" key="5">
    <source>
        <dbReference type="RefSeq" id="XP_022095422.1"/>
    </source>
</evidence>
<dbReference type="GO" id="GO:0005788">
    <property type="term" value="C:endoplasmic reticulum lumen"/>
    <property type="evidence" value="ECO:0007669"/>
    <property type="project" value="TreeGrafter"/>
</dbReference>
<dbReference type="SUPFAM" id="SSF51905">
    <property type="entry name" value="FAD/NAD(P)-binding domain"/>
    <property type="match status" value="1"/>
</dbReference>
<sequence length="647" mass="74138">MTTAGFVFLLVLFLQLIGNLRASWHTNHAERAWQYCIVGAGPGGLQMGFFLERAGRDYVILEKANTSGAFFVTYPRHRKLISINKRHTGKTNKEFNLRHDWNSLLSDDESLQMKYYSKDFFPHADTYVRYLNDYARKLQLNIKYNTNVQNISRSANNGTFTFQDQDGYGYSCRILILSSGLSLPHEPHFEGIQHTEGYRTVSLDPDEFEGKSILILGRGNSAFETADHILGSTNVIHMVARSRLRMAWETHYVGDLRAVNNGLLDTYQLKSLDGILEGDIREMAILKRTDGRLILVDQYELEAVLQENVTDSDINSHMTRIMPDNFALREPYDKIIRCMGFKYDNNIFNDDTKPHRGRKKLKKYPKMFANYESVDVPDLFFAGALSHAVDYRKSAGGFIHGFRYTARALFRILEARYQSVPWPSVRLPITELINHIIKRINEASGTYQMFGILADIIILHSDGMEYEYIEEFPLKLLPELSSVTRLNASQVIVVSMEYGKDFSGPGKDIFGPQRATALPELGHLSNFLHPVLYYYSALPTAEAMASLDPKDILPAPDRLHHIVEDFLTDWTAPVSHILMLRRFLESCLGSDLRYFFDTSCFRLIMTHTTLPIQCQQHYLQDQGLEGSDLHWEYVAQMQLTENGVVRS</sequence>
<proteinExistence type="predicted"/>
<name>A0A8B7YVT5_ACAPL</name>
<keyword evidence="2" id="KW-0732">Signal</keyword>